<accession>A0A6P8Y8R0</accession>
<evidence type="ECO:0000256" key="3">
    <source>
        <dbReference type="ARBA" id="ARBA00022771"/>
    </source>
</evidence>
<dbReference type="InterPro" id="IPR045877">
    <property type="entry name" value="ZFP36-like"/>
</dbReference>
<feature type="region of interest" description="Disordered" evidence="6">
    <location>
        <begin position="334"/>
        <end position="368"/>
    </location>
</feature>
<dbReference type="GO" id="GO:0008270">
    <property type="term" value="F:zinc ion binding"/>
    <property type="evidence" value="ECO:0007669"/>
    <property type="project" value="UniProtKB-KW"/>
</dbReference>
<gene>
    <name evidence="9" type="primary">LOC117640262</name>
</gene>
<feature type="domain" description="C3H1-type" evidence="7">
    <location>
        <begin position="143"/>
        <end position="171"/>
    </location>
</feature>
<feature type="compositionally biased region" description="Pro residues" evidence="6">
    <location>
        <begin position="88"/>
        <end position="98"/>
    </location>
</feature>
<feature type="zinc finger region" description="C3H1-type" evidence="5">
    <location>
        <begin position="181"/>
        <end position="209"/>
    </location>
</feature>
<dbReference type="FunFam" id="4.10.1000.10:FF:000002">
    <property type="entry name" value="Zinc finger protein 36, C3H1 type-like 1"/>
    <property type="match status" value="1"/>
</dbReference>
<dbReference type="SMART" id="SM00356">
    <property type="entry name" value="ZnF_C3H1"/>
    <property type="match status" value="2"/>
</dbReference>
<feature type="region of interest" description="Disordered" evidence="6">
    <location>
        <begin position="260"/>
        <end position="295"/>
    </location>
</feature>
<organism evidence="9">
    <name type="scientific">Thrips palmi</name>
    <name type="common">Melon thrips</name>
    <dbReference type="NCBI Taxonomy" id="161013"/>
    <lineage>
        <taxon>Eukaryota</taxon>
        <taxon>Metazoa</taxon>
        <taxon>Ecdysozoa</taxon>
        <taxon>Arthropoda</taxon>
        <taxon>Hexapoda</taxon>
        <taxon>Insecta</taxon>
        <taxon>Pterygota</taxon>
        <taxon>Neoptera</taxon>
        <taxon>Paraneoptera</taxon>
        <taxon>Thysanoptera</taxon>
        <taxon>Terebrantia</taxon>
        <taxon>Thripoidea</taxon>
        <taxon>Thripidae</taxon>
        <taxon>Thrips</taxon>
    </lineage>
</organism>
<feature type="region of interest" description="Disordered" evidence="6">
    <location>
        <begin position="85"/>
        <end position="120"/>
    </location>
</feature>
<protein>
    <submittedName>
        <fullName evidence="9">mRNA decay activator protein ZFP36L1</fullName>
    </submittedName>
</protein>
<keyword evidence="1 5" id="KW-0479">Metal-binding</keyword>
<dbReference type="KEGG" id="tpal:117640262"/>
<dbReference type="GO" id="GO:0003729">
    <property type="term" value="F:mRNA binding"/>
    <property type="evidence" value="ECO:0007669"/>
    <property type="project" value="InterPro"/>
</dbReference>
<dbReference type="FunFam" id="4.10.1000.10:FF:000001">
    <property type="entry name" value="zinc finger CCCH domain-containing protein 15-like"/>
    <property type="match status" value="1"/>
</dbReference>
<keyword evidence="2" id="KW-0677">Repeat</keyword>
<dbReference type="PROSITE" id="PS50103">
    <property type="entry name" value="ZF_C3H1"/>
    <property type="match status" value="2"/>
</dbReference>
<dbReference type="GeneID" id="117640262"/>
<dbReference type="Pfam" id="PF00642">
    <property type="entry name" value="zf-CCCH"/>
    <property type="match status" value="2"/>
</dbReference>
<evidence type="ECO:0000313" key="8">
    <source>
        <dbReference type="Proteomes" id="UP000515158"/>
    </source>
</evidence>
<dbReference type="CTD" id="32222"/>
<dbReference type="SUPFAM" id="SSF90229">
    <property type="entry name" value="CCCH zinc finger"/>
    <property type="match status" value="2"/>
</dbReference>
<keyword evidence="3 5" id="KW-0863">Zinc-finger</keyword>
<proteinExistence type="predicted"/>
<dbReference type="InParanoid" id="A0A6P8Y8R0"/>
<evidence type="ECO:0000313" key="9">
    <source>
        <dbReference type="RefSeq" id="XP_034232511.1"/>
    </source>
</evidence>
<name>A0A6P8Y8R0_THRPL</name>
<evidence type="ECO:0000256" key="4">
    <source>
        <dbReference type="ARBA" id="ARBA00022833"/>
    </source>
</evidence>
<keyword evidence="8" id="KW-1185">Reference proteome</keyword>
<feature type="domain" description="C3H1-type" evidence="7">
    <location>
        <begin position="181"/>
        <end position="209"/>
    </location>
</feature>
<dbReference type="Gene3D" id="4.10.1000.10">
    <property type="entry name" value="Zinc finger, CCCH-type"/>
    <property type="match status" value="2"/>
</dbReference>
<dbReference type="PANTHER" id="PTHR12547">
    <property type="entry name" value="CCCH ZINC FINGER/TIS11-RELATED"/>
    <property type="match status" value="1"/>
</dbReference>
<dbReference type="PANTHER" id="PTHR12547:SF18">
    <property type="entry name" value="PROTEIN TIS11"/>
    <property type="match status" value="1"/>
</dbReference>
<evidence type="ECO:0000256" key="2">
    <source>
        <dbReference type="ARBA" id="ARBA00022737"/>
    </source>
</evidence>
<reference evidence="9" key="1">
    <citation type="submission" date="2025-08" db="UniProtKB">
        <authorList>
            <consortium name="RefSeq"/>
        </authorList>
    </citation>
    <scope>IDENTIFICATION</scope>
    <source>
        <tissue evidence="9">Total insect</tissue>
    </source>
</reference>
<dbReference type="InterPro" id="IPR036855">
    <property type="entry name" value="Znf_CCCH_sf"/>
</dbReference>
<evidence type="ECO:0000256" key="1">
    <source>
        <dbReference type="ARBA" id="ARBA00022723"/>
    </source>
</evidence>
<dbReference type="AlphaFoldDB" id="A0A6P8Y8R0"/>
<feature type="zinc finger region" description="C3H1-type" evidence="5">
    <location>
        <begin position="143"/>
        <end position="171"/>
    </location>
</feature>
<evidence type="ECO:0000259" key="7">
    <source>
        <dbReference type="PROSITE" id="PS50103"/>
    </source>
</evidence>
<dbReference type="OrthoDB" id="410307at2759"/>
<dbReference type="Proteomes" id="UP000515158">
    <property type="component" value="Unplaced"/>
</dbReference>
<dbReference type="RefSeq" id="XP_034232511.1">
    <property type="nucleotide sequence ID" value="XM_034376620.1"/>
</dbReference>
<sequence length="384" mass="39959">MSAAVMSSSVYDFGDTLLKSHNSSAGRHQHGQHGGVRWADARVAGVLDYQREGLSRRASNPVTSAPPPGLAALNMTHALVLQLDTQPQSPPAPAPVTPTPTLQAVPPAHRKLDRSHSEPANAASVCKSAAAAAAAAANINTSRYKTELCRPYEESGSCKYGDKCQFAHGAHELRTLVRHPKYKTELCRTYHTIGLCPYGPRCHFVHNDEEVIGHAKPSMQNAMPAAMANVGPTGVPNGVPTGVPRPKALTLATAPLPAHAAHAAHSPAHSYLGGSTADSPSPTSSLSQSPTNSHRSFFMSSEDVFGSGSVSPTPSSATANTAFSFGQDFGLVQSPPVGHHAPCGSGGSTGSGSSRDSPSPPGSPFRLPIFNTLSNQVLNIRLDA</sequence>
<feature type="compositionally biased region" description="Low complexity" evidence="6">
    <location>
        <begin position="260"/>
        <end position="293"/>
    </location>
</feature>
<evidence type="ECO:0000256" key="5">
    <source>
        <dbReference type="PROSITE-ProRule" id="PRU00723"/>
    </source>
</evidence>
<dbReference type="InterPro" id="IPR000571">
    <property type="entry name" value="Znf_CCCH"/>
</dbReference>
<keyword evidence="4 5" id="KW-0862">Zinc</keyword>
<evidence type="ECO:0000256" key="6">
    <source>
        <dbReference type="SAM" id="MobiDB-lite"/>
    </source>
</evidence>